<dbReference type="Proteomes" id="UP000244722">
    <property type="component" value="Unassembled WGS sequence"/>
</dbReference>
<accession>A0A2T7A3S1</accession>
<gene>
    <name evidence="2" type="ORF">B9Z19DRAFT_1120853</name>
</gene>
<keyword evidence="3" id="KW-1185">Reference proteome</keyword>
<evidence type="ECO:0000256" key="1">
    <source>
        <dbReference type="SAM" id="MobiDB-lite"/>
    </source>
</evidence>
<dbReference type="EMBL" id="NESQ01000029">
    <property type="protein sequence ID" value="PUU82364.1"/>
    <property type="molecule type" value="Genomic_DNA"/>
</dbReference>
<sequence length="380" mass="41304">MDPLSVVSGIVGTVAVGAKVLMALREFGKGVKSAPEELKLLTRELEALHQIMDNFRKKTGGATVNEHTVSEKDGFLKKGWKQVKWHYIEKDIADLRVCLNSNKGNLLVALTLANELQNGHSYMKLERVQGALEEVIERLQDHDMQTVATCESFTLRRWQEVPSTPTIPNDQISVARSDSGIFSEAGFSVRSISMSAYQFNDMETRGKGFLISDGTHTKAYTVEARKQKEGLDSKQKEVGVPMAGSSGRSSKPPTKPTKPAPLNSIPEPEEEDEVPNAKDDSKLGGTHAKQLEVRQIQALAGSDRSIARLGDSLGMRGAIALAIPALEMYRHVARSAKDDSKLVMVSLFNIVSKHVSDRGLGGNACQAVGSPANPSSSRAR</sequence>
<name>A0A2T7A3S1_TUBBO</name>
<feature type="compositionally biased region" description="Basic and acidic residues" evidence="1">
    <location>
        <begin position="224"/>
        <end position="237"/>
    </location>
</feature>
<dbReference type="AlphaFoldDB" id="A0A2T7A3S1"/>
<comment type="caution">
    <text evidence="2">The sequence shown here is derived from an EMBL/GenBank/DDBJ whole genome shotgun (WGS) entry which is preliminary data.</text>
</comment>
<evidence type="ECO:0000313" key="3">
    <source>
        <dbReference type="Proteomes" id="UP000244722"/>
    </source>
</evidence>
<evidence type="ECO:0000313" key="2">
    <source>
        <dbReference type="EMBL" id="PUU82364.1"/>
    </source>
</evidence>
<protein>
    <recommendedName>
        <fullName evidence="4">Fungal N-terminal domain-containing protein</fullName>
    </recommendedName>
</protein>
<evidence type="ECO:0008006" key="4">
    <source>
        <dbReference type="Google" id="ProtNLM"/>
    </source>
</evidence>
<organism evidence="2 3">
    <name type="scientific">Tuber borchii</name>
    <name type="common">White truffle</name>
    <dbReference type="NCBI Taxonomy" id="42251"/>
    <lineage>
        <taxon>Eukaryota</taxon>
        <taxon>Fungi</taxon>
        <taxon>Dikarya</taxon>
        <taxon>Ascomycota</taxon>
        <taxon>Pezizomycotina</taxon>
        <taxon>Pezizomycetes</taxon>
        <taxon>Pezizales</taxon>
        <taxon>Tuberaceae</taxon>
        <taxon>Tuber</taxon>
    </lineage>
</organism>
<proteinExistence type="predicted"/>
<reference evidence="2 3" key="1">
    <citation type="submission" date="2017-04" db="EMBL/GenBank/DDBJ databases">
        <title>Draft genome sequence of Tuber borchii Vittad., a whitish edible truffle.</title>
        <authorList>
            <consortium name="DOE Joint Genome Institute"/>
            <person name="Murat C."/>
            <person name="Kuo A."/>
            <person name="Barry K.W."/>
            <person name="Clum A."/>
            <person name="Dockter R.B."/>
            <person name="Fauchery L."/>
            <person name="Iotti M."/>
            <person name="Kohler A."/>
            <person name="Labutti K."/>
            <person name="Lindquist E.A."/>
            <person name="Lipzen A."/>
            <person name="Ohm R.A."/>
            <person name="Wang M."/>
            <person name="Grigoriev I.V."/>
            <person name="Zambonelli A."/>
            <person name="Martin F.M."/>
        </authorList>
    </citation>
    <scope>NUCLEOTIDE SEQUENCE [LARGE SCALE GENOMIC DNA]</scope>
    <source>
        <strain evidence="2 3">Tbo3840</strain>
    </source>
</reference>
<feature type="region of interest" description="Disordered" evidence="1">
    <location>
        <begin position="224"/>
        <end position="283"/>
    </location>
</feature>
<dbReference type="STRING" id="42251.A0A2T7A3S1"/>